<keyword evidence="3" id="KW-1185">Reference proteome</keyword>
<protein>
    <submittedName>
        <fullName evidence="2">Uncharacterized protein</fullName>
    </submittedName>
</protein>
<dbReference type="EMBL" id="JBIMZQ010000040">
    <property type="protein sequence ID" value="KAL3660531.1"/>
    <property type="molecule type" value="Genomic_DNA"/>
</dbReference>
<reference evidence="2 3" key="1">
    <citation type="submission" date="2024-09" db="EMBL/GenBank/DDBJ databases">
        <title>Genome sequencing and assembly of Phytophthora oleae, isolate VK10A, causative agent of rot of olive drupes.</title>
        <authorList>
            <person name="Conti Taguali S."/>
            <person name="Riolo M."/>
            <person name="La Spada F."/>
            <person name="Cacciola S.O."/>
            <person name="Dionisio G."/>
        </authorList>
    </citation>
    <scope>NUCLEOTIDE SEQUENCE [LARGE SCALE GENOMIC DNA]</scope>
    <source>
        <strain evidence="2 3">VK10A</strain>
    </source>
</reference>
<dbReference type="AlphaFoldDB" id="A0ABD3F218"/>
<sequence length="222" mass="23992">MPKGRPVIVRQTVTIILMTQSRATFRGAQKPPGMLRLPEAHHYSRLLKSFPTRCPTPLYEAYGQSCFWGLKITHLRLSHSLKCDRAEVTAWRKGATATGAPRALYVYARGAPDAPRRGKDDGASPVDVGDRGASRGAPTDIQKDPESTDHREAGSTTCSRETTSLKDDQGAETEGQGQDLADEVRLRVRSDAGSGVGGSAPATTARRRDPEPSRAGQIQSKV</sequence>
<accession>A0ABD3F218</accession>
<comment type="caution">
    <text evidence="2">The sequence shown here is derived from an EMBL/GenBank/DDBJ whole genome shotgun (WGS) entry which is preliminary data.</text>
</comment>
<evidence type="ECO:0000256" key="1">
    <source>
        <dbReference type="SAM" id="MobiDB-lite"/>
    </source>
</evidence>
<evidence type="ECO:0000313" key="3">
    <source>
        <dbReference type="Proteomes" id="UP001632037"/>
    </source>
</evidence>
<evidence type="ECO:0000313" key="2">
    <source>
        <dbReference type="EMBL" id="KAL3660531.1"/>
    </source>
</evidence>
<feature type="compositionally biased region" description="Basic and acidic residues" evidence="1">
    <location>
        <begin position="141"/>
        <end position="153"/>
    </location>
</feature>
<dbReference type="Proteomes" id="UP001632037">
    <property type="component" value="Unassembled WGS sequence"/>
</dbReference>
<gene>
    <name evidence="2" type="ORF">V7S43_014286</name>
</gene>
<name>A0ABD3F218_9STRA</name>
<feature type="region of interest" description="Disordered" evidence="1">
    <location>
        <begin position="111"/>
        <end position="222"/>
    </location>
</feature>
<feature type="compositionally biased region" description="Basic and acidic residues" evidence="1">
    <location>
        <begin position="114"/>
        <end position="133"/>
    </location>
</feature>
<proteinExistence type="predicted"/>
<organism evidence="2 3">
    <name type="scientific">Phytophthora oleae</name>
    <dbReference type="NCBI Taxonomy" id="2107226"/>
    <lineage>
        <taxon>Eukaryota</taxon>
        <taxon>Sar</taxon>
        <taxon>Stramenopiles</taxon>
        <taxon>Oomycota</taxon>
        <taxon>Peronosporomycetes</taxon>
        <taxon>Peronosporales</taxon>
        <taxon>Peronosporaceae</taxon>
        <taxon>Phytophthora</taxon>
    </lineage>
</organism>